<accession>A0ABX7M1J3</accession>
<protein>
    <recommendedName>
        <fullName evidence="4">MipA/OmpV family protein</fullName>
    </recommendedName>
</protein>
<feature type="chain" id="PRO_5045933972" description="MipA/OmpV family protein" evidence="1">
    <location>
        <begin position="22"/>
        <end position="297"/>
    </location>
</feature>
<dbReference type="Proteomes" id="UP000663570">
    <property type="component" value="Chromosome"/>
</dbReference>
<dbReference type="RefSeq" id="WP_206253417.1">
    <property type="nucleotide sequence ID" value="NZ_CP071060.1"/>
</dbReference>
<sequence>MQMRPLVVCAALALAASPVGAAPASMNFTAAWTNIFETDLGQGGTVGLSGLTVTGGANWGLSQTSSLGVQVRVDVDNWQFDKPVGFGGLTPWQATNRFSLSVPYSMRLDGGWNVALTPSIESNGEEGASSSKTLAYGMTGMVMKGFAQDKVIGLGVAVFRNIEETRFFPFFVVDWKLAENWRLSNPLQVSPSGPAGLMLSYQLSPQWELGAGAAYRSYRFRLANDNPVASEGVGEADYMPVFAQATYRGQGGWRFDLYGGAMTGGRLKVMDRSGDNDIAKDDVKTAPAMAASFSARF</sequence>
<evidence type="ECO:0000313" key="2">
    <source>
        <dbReference type="EMBL" id="QSI75642.1"/>
    </source>
</evidence>
<gene>
    <name evidence="2" type="ORF">JY500_14210</name>
</gene>
<feature type="signal peptide" evidence="1">
    <location>
        <begin position="1"/>
        <end position="21"/>
    </location>
</feature>
<keyword evidence="3" id="KW-1185">Reference proteome</keyword>
<name>A0ABX7M1J3_9RHOO</name>
<evidence type="ECO:0000313" key="3">
    <source>
        <dbReference type="Proteomes" id="UP000663570"/>
    </source>
</evidence>
<organism evidence="2 3">
    <name type="scientific">Niveibacterium microcysteis</name>
    <dbReference type="NCBI Taxonomy" id="2811415"/>
    <lineage>
        <taxon>Bacteria</taxon>
        <taxon>Pseudomonadati</taxon>
        <taxon>Pseudomonadota</taxon>
        <taxon>Betaproteobacteria</taxon>
        <taxon>Rhodocyclales</taxon>
        <taxon>Rhodocyclaceae</taxon>
        <taxon>Niveibacterium</taxon>
    </lineage>
</organism>
<evidence type="ECO:0008006" key="4">
    <source>
        <dbReference type="Google" id="ProtNLM"/>
    </source>
</evidence>
<dbReference type="EMBL" id="CP071060">
    <property type="protein sequence ID" value="QSI75642.1"/>
    <property type="molecule type" value="Genomic_DNA"/>
</dbReference>
<keyword evidence="1" id="KW-0732">Signal</keyword>
<evidence type="ECO:0000256" key="1">
    <source>
        <dbReference type="SAM" id="SignalP"/>
    </source>
</evidence>
<reference evidence="2 3" key="1">
    <citation type="submission" date="2021-02" db="EMBL/GenBank/DDBJ databases">
        <title>Niveibacterium changnyeongensis HC41.</title>
        <authorList>
            <person name="Kang M."/>
        </authorList>
    </citation>
    <scope>NUCLEOTIDE SEQUENCE [LARGE SCALE GENOMIC DNA]</scope>
    <source>
        <strain evidence="2 3">HC41</strain>
    </source>
</reference>
<proteinExistence type="predicted"/>